<evidence type="ECO:0000313" key="3">
    <source>
        <dbReference type="Proteomes" id="UP000291343"/>
    </source>
</evidence>
<accession>A0A482WRB7</accession>
<proteinExistence type="predicted"/>
<evidence type="ECO:0000256" key="1">
    <source>
        <dbReference type="SAM" id="Phobius"/>
    </source>
</evidence>
<keyword evidence="1" id="KW-1133">Transmembrane helix</keyword>
<dbReference type="EMBL" id="QKKF02026993">
    <property type="protein sequence ID" value="RZF36117.1"/>
    <property type="molecule type" value="Genomic_DNA"/>
</dbReference>
<keyword evidence="1" id="KW-0812">Transmembrane</keyword>
<gene>
    <name evidence="2" type="ORF">LSTR_LSTR016726</name>
</gene>
<feature type="non-terminal residue" evidence="2">
    <location>
        <position position="53"/>
    </location>
</feature>
<organism evidence="2 3">
    <name type="scientific">Laodelphax striatellus</name>
    <name type="common">Small brown planthopper</name>
    <name type="synonym">Delphax striatella</name>
    <dbReference type="NCBI Taxonomy" id="195883"/>
    <lineage>
        <taxon>Eukaryota</taxon>
        <taxon>Metazoa</taxon>
        <taxon>Ecdysozoa</taxon>
        <taxon>Arthropoda</taxon>
        <taxon>Hexapoda</taxon>
        <taxon>Insecta</taxon>
        <taxon>Pterygota</taxon>
        <taxon>Neoptera</taxon>
        <taxon>Paraneoptera</taxon>
        <taxon>Hemiptera</taxon>
        <taxon>Auchenorrhyncha</taxon>
        <taxon>Fulgoroidea</taxon>
        <taxon>Delphacidae</taxon>
        <taxon>Criomorphinae</taxon>
        <taxon>Laodelphax</taxon>
    </lineage>
</organism>
<dbReference type="AlphaFoldDB" id="A0A482WRB7"/>
<protein>
    <submittedName>
        <fullName evidence="2">Uncharacterized protein</fullName>
    </submittedName>
</protein>
<dbReference type="OrthoDB" id="265761at2759"/>
<name>A0A482WRB7_LAOST</name>
<keyword evidence="3" id="KW-1185">Reference proteome</keyword>
<dbReference type="InParanoid" id="A0A482WRB7"/>
<evidence type="ECO:0000313" key="2">
    <source>
        <dbReference type="EMBL" id="RZF36117.1"/>
    </source>
</evidence>
<comment type="caution">
    <text evidence="2">The sequence shown here is derived from an EMBL/GenBank/DDBJ whole genome shotgun (WGS) entry which is preliminary data.</text>
</comment>
<feature type="transmembrane region" description="Helical" evidence="1">
    <location>
        <begin position="6"/>
        <end position="28"/>
    </location>
</feature>
<dbReference type="Proteomes" id="UP000291343">
    <property type="component" value="Unassembled WGS sequence"/>
</dbReference>
<sequence>MVVACYVVAGVLAVLVALYWILEVHYFLRMALSVFLARFIKKRVHILDTTEVR</sequence>
<reference evidence="2 3" key="1">
    <citation type="journal article" date="2017" name="Gigascience">
        <title>Genome sequence of the small brown planthopper, Laodelphax striatellus.</title>
        <authorList>
            <person name="Zhu J."/>
            <person name="Jiang F."/>
            <person name="Wang X."/>
            <person name="Yang P."/>
            <person name="Bao Y."/>
            <person name="Zhao W."/>
            <person name="Wang W."/>
            <person name="Lu H."/>
            <person name="Wang Q."/>
            <person name="Cui N."/>
            <person name="Li J."/>
            <person name="Chen X."/>
            <person name="Luo L."/>
            <person name="Yu J."/>
            <person name="Kang L."/>
            <person name="Cui F."/>
        </authorList>
    </citation>
    <scope>NUCLEOTIDE SEQUENCE [LARGE SCALE GENOMIC DNA]</scope>
    <source>
        <strain evidence="2">Lst14</strain>
    </source>
</reference>
<keyword evidence="1" id="KW-0472">Membrane</keyword>